<accession>A0AAD7RFJ7</accession>
<comment type="caution">
    <text evidence="2">The sequence shown here is derived from an EMBL/GenBank/DDBJ whole genome shotgun (WGS) entry which is preliminary data.</text>
</comment>
<evidence type="ECO:0000313" key="3">
    <source>
        <dbReference type="Proteomes" id="UP001221898"/>
    </source>
</evidence>
<name>A0AAD7RFJ7_9TELE</name>
<feature type="region of interest" description="Disordered" evidence="1">
    <location>
        <begin position="1"/>
        <end position="85"/>
    </location>
</feature>
<feature type="compositionally biased region" description="Basic and acidic residues" evidence="1">
    <location>
        <begin position="58"/>
        <end position="73"/>
    </location>
</feature>
<reference evidence="2" key="1">
    <citation type="journal article" date="2023" name="Science">
        <title>Genome structures resolve the early diversification of teleost fishes.</title>
        <authorList>
            <person name="Parey E."/>
            <person name="Louis A."/>
            <person name="Montfort J."/>
            <person name="Bouchez O."/>
            <person name="Roques C."/>
            <person name="Iampietro C."/>
            <person name="Lluch J."/>
            <person name="Castinel A."/>
            <person name="Donnadieu C."/>
            <person name="Desvignes T."/>
            <person name="Floi Bucao C."/>
            <person name="Jouanno E."/>
            <person name="Wen M."/>
            <person name="Mejri S."/>
            <person name="Dirks R."/>
            <person name="Jansen H."/>
            <person name="Henkel C."/>
            <person name="Chen W.J."/>
            <person name="Zahm M."/>
            <person name="Cabau C."/>
            <person name="Klopp C."/>
            <person name="Thompson A.W."/>
            <person name="Robinson-Rechavi M."/>
            <person name="Braasch I."/>
            <person name="Lecointre G."/>
            <person name="Bobe J."/>
            <person name="Postlethwait J.H."/>
            <person name="Berthelot C."/>
            <person name="Roest Crollius H."/>
            <person name="Guiguen Y."/>
        </authorList>
    </citation>
    <scope>NUCLEOTIDE SEQUENCE</scope>
    <source>
        <strain evidence="2">NC1722</strain>
    </source>
</reference>
<sequence>MGWGGGGKKGRIEKKGVYKNVATRHDQEQTRLGPPPDPLRARRVVACGRKNAAPATGRRGDKPREGDEQRVETLGDSGEGASGQS</sequence>
<dbReference type="AlphaFoldDB" id="A0AAD7RFJ7"/>
<protein>
    <submittedName>
        <fullName evidence="2">Uncharacterized protein</fullName>
    </submittedName>
</protein>
<dbReference type="Proteomes" id="UP001221898">
    <property type="component" value="Unassembled WGS sequence"/>
</dbReference>
<keyword evidence="3" id="KW-1185">Reference proteome</keyword>
<evidence type="ECO:0000256" key="1">
    <source>
        <dbReference type="SAM" id="MobiDB-lite"/>
    </source>
</evidence>
<organism evidence="2 3">
    <name type="scientific">Aldrovandia affinis</name>
    <dbReference type="NCBI Taxonomy" id="143900"/>
    <lineage>
        <taxon>Eukaryota</taxon>
        <taxon>Metazoa</taxon>
        <taxon>Chordata</taxon>
        <taxon>Craniata</taxon>
        <taxon>Vertebrata</taxon>
        <taxon>Euteleostomi</taxon>
        <taxon>Actinopterygii</taxon>
        <taxon>Neopterygii</taxon>
        <taxon>Teleostei</taxon>
        <taxon>Notacanthiformes</taxon>
        <taxon>Halosauridae</taxon>
        <taxon>Aldrovandia</taxon>
    </lineage>
</organism>
<dbReference type="EMBL" id="JAINUG010000294">
    <property type="protein sequence ID" value="KAJ8383378.1"/>
    <property type="molecule type" value="Genomic_DNA"/>
</dbReference>
<gene>
    <name evidence="2" type="ORF">AAFF_G00220780</name>
</gene>
<proteinExistence type="predicted"/>
<evidence type="ECO:0000313" key="2">
    <source>
        <dbReference type="EMBL" id="KAJ8383378.1"/>
    </source>
</evidence>